<organism evidence="2 3">
    <name type="scientific">Evansella tamaricis</name>
    <dbReference type="NCBI Taxonomy" id="2069301"/>
    <lineage>
        <taxon>Bacteria</taxon>
        <taxon>Bacillati</taxon>
        <taxon>Bacillota</taxon>
        <taxon>Bacilli</taxon>
        <taxon>Bacillales</taxon>
        <taxon>Bacillaceae</taxon>
        <taxon>Evansella</taxon>
    </lineage>
</organism>
<keyword evidence="3" id="KW-1185">Reference proteome</keyword>
<keyword evidence="1" id="KW-1133">Transmembrane helix</keyword>
<feature type="transmembrane region" description="Helical" evidence="1">
    <location>
        <begin position="7"/>
        <end position="25"/>
    </location>
</feature>
<dbReference type="Proteomes" id="UP000784880">
    <property type="component" value="Unassembled WGS sequence"/>
</dbReference>
<accession>A0ABS6JIA7</accession>
<sequence>MKHLQAFLIKYAFAVLVTLSALTILNASTAWVLAITLIVVVPAYLIGDLFLFPRFGHLIAGIADFGLYTLYFWFVVFGFIDMTATGFFAAVFTALSITFVEVFYHEFVISRMMNMRRYEPKPMLQKQLQTEFSEEIDPDIEKDPKK</sequence>
<evidence type="ECO:0000313" key="3">
    <source>
        <dbReference type="Proteomes" id="UP000784880"/>
    </source>
</evidence>
<dbReference type="InterPro" id="IPR019649">
    <property type="entry name" value="DUF2512"/>
</dbReference>
<feature type="transmembrane region" description="Helical" evidence="1">
    <location>
        <begin position="86"/>
        <end position="107"/>
    </location>
</feature>
<proteinExistence type="predicted"/>
<dbReference type="RefSeq" id="WP_217067285.1">
    <property type="nucleotide sequence ID" value="NZ_JAHQCS010000121.1"/>
</dbReference>
<feature type="transmembrane region" description="Helical" evidence="1">
    <location>
        <begin position="58"/>
        <end position="80"/>
    </location>
</feature>
<feature type="transmembrane region" description="Helical" evidence="1">
    <location>
        <begin position="31"/>
        <end position="51"/>
    </location>
</feature>
<dbReference type="Pfam" id="PF10710">
    <property type="entry name" value="DUF2512"/>
    <property type="match status" value="1"/>
</dbReference>
<evidence type="ECO:0000256" key="1">
    <source>
        <dbReference type="SAM" id="Phobius"/>
    </source>
</evidence>
<reference evidence="2 3" key="1">
    <citation type="submission" date="2021-06" db="EMBL/GenBank/DDBJ databases">
        <title>Bacillus sp. RD4P76, an endophyte from a halophyte.</title>
        <authorList>
            <person name="Sun J.-Q."/>
        </authorList>
    </citation>
    <scope>NUCLEOTIDE SEQUENCE [LARGE SCALE GENOMIC DNA]</scope>
    <source>
        <strain evidence="2 3">CGMCC 1.15917</strain>
    </source>
</reference>
<dbReference type="EMBL" id="JAHQCS010000121">
    <property type="protein sequence ID" value="MBU9713115.1"/>
    <property type="molecule type" value="Genomic_DNA"/>
</dbReference>
<name>A0ABS6JIA7_9BACI</name>
<gene>
    <name evidence="2" type="ORF">KS419_15390</name>
</gene>
<comment type="caution">
    <text evidence="2">The sequence shown here is derived from an EMBL/GenBank/DDBJ whole genome shotgun (WGS) entry which is preliminary data.</text>
</comment>
<protein>
    <submittedName>
        <fullName evidence="2">YndM family protein</fullName>
    </submittedName>
</protein>
<keyword evidence="1" id="KW-0472">Membrane</keyword>
<keyword evidence="1" id="KW-0812">Transmembrane</keyword>
<evidence type="ECO:0000313" key="2">
    <source>
        <dbReference type="EMBL" id="MBU9713115.1"/>
    </source>
</evidence>